<dbReference type="RefSeq" id="WP_303308137.1">
    <property type="nucleotide sequence ID" value="NZ_JAODOP010000004.1"/>
</dbReference>
<protein>
    <submittedName>
        <fullName evidence="1">Uncharacterized protein</fullName>
    </submittedName>
</protein>
<dbReference type="Proteomes" id="UP001337305">
    <property type="component" value="Unassembled WGS sequence"/>
</dbReference>
<evidence type="ECO:0000313" key="2">
    <source>
        <dbReference type="Proteomes" id="UP001337305"/>
    </source>
</evidence>
<organism evidence="1 2">
    <name type="scientific">Flavivirga spongiicola</name>
    <dbReference type="NCBI Taxonomy" id="421621"/>
    <lineage>
        <taxon>Bacteria</taxon>
        <taxon>Pseudomonadati</taxon>
        <taxon>Bacteroidota</taxon>
        <taxon>Flavobacteriia</taxon>
        <taxon>Flavobacteriales</taxon>
        <taxon>Flavobacteriaceae</taxon>
        <taxon>Flavivirga</taxon>
    </lineage>
</organism>
<gene>
    <name evidence="1" type="ORF">N1F79_22235</name>
</gene>
<dbReference type="EMBL" id="JAODOP010000004">
    <property type="protein sequence ID" value="MEF3835860.1"/>
    <property type="molecule type" value="Genomic_DNA"/>
</dbReference>
<evidence type="ECO:0000313" key="1">
    <source>
        <dbReference type="EMBL" id="MEF3835860.1"/>
    </source>
</evidence>
<comment type="caution">
    <text evidence="1">The sequence shown here is derived from an EMBL/GenBank/DDBJ whole genome shotgun (WGS) entry which is preliminary data.</text>
</comment>
<reference evidence="1 2" key="1">
    <citation type="submission" date="2022-09" db="EMBL/GenBank/DDBJ databases">
        <title>Genome sequencing of Flavivirga sp. MEBiC05379.</title>
        <authorList>
            <person name="Oh H.-M."/>
            <person name="Kwon K.K."/>
            <person name="Park M.J."/>
            <person name="Yang S.-H."/>
        </authorList>
    </citation>
    <scope>NUCLEOTIDE SEQUENCE [LARGE SCALE GENOMIC DNA]</scope>
    <source>
        <strain evidence="1 2">MEBiC05379</strain>
    </source>
</reference>
<sequence length="1179" mass="139273">MNNDVSTKTIQDIIYDIHKRKSMYLFGYDADDNEFHYMDEDCVECIKKNAKECPFNHRDDSSESVKNPMRSVRCYMKYNKDFLKYLKQNDFVIAAPLFRVQNLENETISYEDDYWYPFRSGSAYLDLESMTEDFEETIDLSEDISLNELRWEITKQRDGVKTEAEIPFSIFKKVEKTKYSADEKAKYIDVCEGHASFMMTYFVISRRFRALENQSNKENKFYGKLKWCISDANDPLKDYLKKTKHNRLNLIHKGKKVYRESTWKEDLKFLGFVDDENKTTDKLKLFYTWLYNNRDEETNNVMIPYKEEFKNVVTLSLEEPRITIDQSKIAQINYSKKVKGDFTLDPSIHLIVRAFWETPVRWFFIPMTPKIDGRNIISISGLILMIKDEVDTDIYMRSKCTENINQKVKNLLPILTSIYAIEKQSLEDSINKKRINLSKKQKRASFHNAIAKVFLRTLSHNIGSHVLSRMVTTKDLNMLSLLLNSENYLDAPQNEQYRGVGLKDEDHSLTIFEEVRKALSKGREESNVLWVLYRKYLSTFNSYVQTRMEFLADIVTGPPLLQVSKFFIEEVIKPFDKNKYLLNRISGLSKDFKFKFKIELPDGVEDLRVSISNDLLGQHALYIILENIIRNTAKHSPPSETDDVCFTIKVEESHLDKSFYKVIVFDNVERKDKPVRYSLDTFKKNYKDEKNEKVKKILKWFKTYSEKNQNEKLIITETQKIALELNALIDSDIIDKDNFELREEGMGMIEMLVCAAYLRRIPSHKVQDDKYRLIFDNYRIEEFNKQVRKGENSLKIFRAIAYKKKHLGFQFYLPKPKDIFIIDKKEEFINTLDLEESKRKGIWIEPSVKQDDAILHDICLINDTFQDYKSSMNLPVRRISWNTVGKYHFANKNNRRKLYNESLILKVWSAYVSRLFEKKGLISGNSPDRLLIEKAYRKYAYSFDDHGKEFRGINFSKHHHIYGSQNNRIVHRIKKNFDFKNDNSVESEILIYKVLTASVTNVLILDERIQKQSESKISLSNNDDFGSITYHEFWNMINVYIPQEEEIDLNQKNYDTNYTKKIIKIIQKQFYEHEERVCKGIDFIVIHLGVIEKILIADHRSSKKKQEEVLDKVEEIKKEFDDVEIVITSGRGQPANLPNNIPFVSYSMLSQYLIKKRFKLYLSELLYAAKPINKNKNGR</sequence>
<name>A0ABU7Y1A0_9FLAO</name>
<proteinExistence type="predicted"/>
<accession>A0ABU7Y1A0</accession>
<keyword evidence="2" id="KW-1185">Reference proteome</keyword>